<gene>
    <name evidence="3" type="ORF">METUNv1_00418</name>
</gene>
<dbReference type="PANTHER" id="PTHR44520:SF1">
    <property type="entry name" value="TWO-COMPONENT SYSTEM REGULATORY PROTEIN"/>
    <property type="match status" value="1"/>
</dbReference>
<evidence type="ECO:0000313" key="4">
    <source>
        <dbReference type="Proteomes" id="UP000005019"/>
    </source>
</evidence>
<evidence type="ECO:0000256" key="1">
    <source>
        <dbReference type="PROSITE-ProRule" id="PRU00169"/>
    </source>
</evidence>
<feature type="modified residue" description="4-aspartylphosphate" evidence="1">
    <location>
        <position position="69"/>
    </location>
</feature>
<dbReference type="SUPFAM" id="SSF52172">
    <property type="entry name" value="CheY-like"/>
    <property type="match status" value="1"/>
</dbReference>
<dbReference type="eggNOG" id="COG0745">
    <property type="taxonomic scope" value="Bacteria"/>
</dbReference>
<name>F5R8E2_METUF</name>
<dbReference type="EMBL" id="AFHG01000029">
    <property type="protein sequence ID" value="EGK73245.1"/>
    <property type="molecule type" value="Genomic_DNA"/>
</dbReference>
<feature type="domain" description="Response regulatory" evidence="2">
    <location>
        <begin position="13"/>
        <end position="136"/>
    </location>
</feature>
<dbReference type="PROSITE" id="PS50110">
    <property type="entry name" value="RESPONSE_REGULATORY"/>
    <property type="match status" value="1"/>
</dbReference>
<dbReference type="STRING" id="1000565.METUNv1_00418"/>
<comment type="caution">
    <text evidence="3">The sequence shown here is derived from an EMBL/GenBank/DDBJ whole genome shotgun (WGS) entry which is preliminary data.</text>
</comment>
<dbReference type="AlphaFoldDB" id="F5R8E2"/>
<dbReference type="PANTHER" id="PTHR44520">
    <property type="entry name" value="RESPONSE REGULATOR RCP1-RELATED"/>
    <property type="match status" value="1"/>
</dbReference>
<protein>
    <submittedName>
        <fullName evidence="3">Response regulator receiver protein</fullName>
    </submittedName>
</protein>
<organism evidence="3 4">
    <name type="scientific">Methyloversatilis universalis (strain ATCC BAA-1314 / DSM 25237 / JCM 13912 / CCUG 52030 / FAM5)</name>
    <dbReference type="NCBI Taxonomy" id="1000565"/>
    <lineage>
        <taxon>Bacteria</taxon>
        <taxon>Pseudomonadati</taxon>
        <taxon>Pseudomonadota</taxon>
        <taxon>Betaproteobacteria</taxon>
        <taxon>Nitrosomonadales</taxon>
        <taxon>Sterolibacteriaceae</taxon>
        <taxon>Methyloversatilis</taxon>
    </lineage>
</organism>
<dbReference type="CDD" id="cd17557">
    <property type="entry name" value="REC_Rcp-like"/>
    <property type="match status" value="1"/>
</dbReference>
<evidence type="ECO:0000259" key="2">
    <source>
        <dbReference type="PROSITE" id="PS50110"/>
    </source>
</evidence>
<dbReference type="RefSeq" id="WP_008058347.1">
    <property type="nucleotide sequence ID" value="NZ_AFHG01000029.1"/>
</dbReference>
<keyword evidence="1" id="KW-0597">Phosphoprotein</keyword>
<keyword evidence="4" id="KW-1185">Reference proteome</keyword>
<reference evidence="3 4" key="1">
    <citation type="journal article" date="2011" name="J. Bacteriol.">
        <title>Genome sequence of Methyloversatilis universalis FAM5T, a methylotrophic representative of the order Rhodocyclales.</title>
        <authorList>
            <person name="Kittichotirat W."/>
            <person name="Good N.M."/>
            <person name="Hall R."/>
            <person name="Bringel F."/>
            <person name="Lajus A."/>
            <person name="Medigue C."/>
            <person name="Smalley N.E."/>
            <person name="Beck D."/>
            <person name="Bumgarner R."/>
            <person name="Vuilleumier S."/>
            <person name="Kalyuzhnaya M.G."/>
        </authorList>
    </citation>
    <scope>NUCLEOTIDE SEQUENCE [LARGE SCALE GENOMIC DNA]</scope>
    <source>
        <strain evidence="4">ATCC BAA-1314 / JCM 13912 / FAM5</strain>
    </source>
</reference>
<dbReference type="Pfam" id="PF00072">
    <property type="entry name" value="Response_reg"/>
    <property type="match status" value="1"/>
</dbReference>
<evidence type="ECO:0000313" key="3">
    <source>
        <dbReference type="EMBL" id="EGK73245.1"/>
    </source>
</evidence>
<dbReference type="InterPro" id="IPR001789">
    <property type="entry name" value="Sig_transdc_resp-reg_receiver"/>
</dbReference>
<dbReference type="OrthoDB" id="9793549at2"/>
<accession>F5R8E2</accession>
<dbReference type="InterPro" id="IPR052893">
    <property type="entry name" value="TCS_response_regulator"/>
</dbReference>
<dbReference type="Proteomes" id="UP000005019">
    <property type="component" value="Unassembled WGS sequence"/>
</dbReference>
<dbReference type="Gene3D" id="3.40.50.2300">
    <property type="match status" value="1"/>
</dbReference>
<sequence length="147" mass="16622">MIATHLQPSSGLPILLVEDNPVDIDLTCRAFARNRLANPISIARDGEEALGLMQRWEDGELPPSLILLDIKLPRVDGLEVLRHLKTHPVFRRIPVVVLTSSSEDRDLLDAYALGVNSFIVKPIDFDRFVETASQIERYWCELNQHPS</sequence>
<dbReference type="InterPro" id="IPR011006">
    <property type="entry name" value="CheY-like_superfamily"/>
</dbReference>
<proteinExistence type="predicted"/>
<dbReference type="GO" id="GO:0000160">
    <property type="term" value="P:phosphorelay signal transduction system"/>
    <property type="evidence" value="ECO:0007669"/>
    <property type="project" value="InterPro"/>
</dbReference>
<dbReference type="SMART" id="SM00448">
    <property type="entry name" value="REC"/>
    <property type="match status" value="1"/>
</dbReference>